<organism evidence="2 3">
    <name type="scientific">Flavobacterium magnum</name>
    <dbReference type="NCBI Taxonomy" id="2162713"/>
    <lineage>
        <taxon>Bacteria</taxon>
        <taxon>Pseudomonadati</taxon>
        <taxon>Bacteroidota</taxon>
        <taxon>Flavobacteriia</taxon>
        <taxon>Flavobacteriales</taxon>
        <taxon>Flavobacteriaceae</taxon>
        <taxon>Flavobacterium</taxon>
    </lineage>
</organism>
<gene>
    <name evidence="2" type="ORF">HYN48_13465</name>
</gene>
<dbReference type="AlphaFoldDB" id="A0A2S0RIG4"/>
<reference evidence="2 3" key="1">
    <citation type="submission" date="2018-04" db="EMBL/GenBank/DDBJ databases">
        <title>Genome sequencing of Flavobacterium sp. HYN0048.</title>
        <authorList>
            <person name="Yi H."/>
            <person name="Baek C."/>
        </authorList>
    </citation>
    <scope>NUCLEOTIDE SEQUENCE [LARGE SCALE GENOMIC DNA]</scope>
    <source>
        <strain evidence="2 3">HYN0048</strain>
    </source>
</reference>
<feature type="signal peptide" evidence="1">
    <location>
        <begin position="1"/>
        <end position="19"/>
    </location>
</feature>
<accession>A0A2S0RIG4</accession>
<evidence type="ECO:0000256" key="1">
    <source>
        <dbReference type="SAM" id="SignalP"/>
    </source>
</evidence>
<dbReference type="KEGG" id="fmg:HYN48_13465"/>
<sequence length="213" mass="25221">MEKHLYFFAVLCIAFFSNAQNVPPPIDPSHPELDRVKLFVFVGEKIDVERIKTEEYSFDNLFTVKYKVIKELYGHIQSDTLEFRVGDHYGVPVFTQFKNVLLYVSQNKDGKWYHQKYQYSDVYETIDGRWATPGKDFEYWHEYNENPPFQPEKIIFKEQICIDISNIDNEVIETRVKPYYEVEGKKACAKMGNYVEELFELKKTGVLHARGLF</sequence>
<dbReference type="Proteomes" id="UP000244193">
    <property type="component" value="Chromosome"/>
</dbReference>
<keyword evidence="3" id="KW-1185">Reference proteome</keyword>
<proteinExistence type="predicted"/>
<dbReference type="RefSeq" id="WP_108372563.1">
    <property type="nucleotide sequence ID" value="NZ_CP028811.1"/>
</dbReference>
<protein>
    <recommendedName>
        <fullName evidence="4">GLPGLI family protein</fullName>
    </recommendedName>
</protein>
<evidence type="ECO:0000313" key="3">
    <source>
        <dbReference type="Proteomes" id="UP000244193"/>
    </source>
</evidence>
<keyword evidence="1" id="KW-0732">Signal</keyword>
<evidence type="ECO:0008006" key="4">
    <source>
        <dbReference type="Google" id="ProtNLM"/>
    </source>
</evidence>
<name>A0A2S0RIG4_9FLAO</name>
<dbReference type="OrthoDB" id="6023725at2"/>
<feature type="chain" id="PRO_5015429097" description="GLPGLI family protein" evidence="1">
    <location>
        <begin position="20"/>
        <end position="213"/>
    </location>
</feature>
<evidence type="ECO:0000313" key="2">
    <source>
        <dbReference type="EMBL" id="AWA31008.1"/>
    </source>
</evidence>
<dbReference type="EMBL" id="CP028811">
    <property type="protein sequence ID" value="AWA31008.1"/>
    <property type="molecule type" value="Genomic_DNA"/>
</dbReference>